<sequence>MPVLPKCTYDFNLSLPLSHTNHTHLLTHSLITHKQKYTHVISKHKKHTLSLCNYTHVHNTHKYTHALFHTQILTHGLLQLHTLSLQILGVISEDCGDKVMLPLRIQVLPKCTCQFNLSPPFTNKSYPPTHSLTHSSHNCPASSHTCKI</sequence>
<comment type="caution">
    <text evidence="1">The sequence shown here is derived from an EMBL/GenBank/DDBJ whole genome shotgun (WGS) entry which is preliminary data.</text>
</comment>
<dbReference type="EMBL" id="CASHTH010002472">
    <property type="protein sequence ID" value="CAI8030349.1"/>
    <property type="molecule type" value="Genomic_DNA"/>
</dbReference>
<accession>A0AA35SJ16</accession>
<reference evidence="1" key="1">
    <citation type="submission" date="2023-03" db="EMBL/GenBank/DDBJ databases">
        <authorList>
            <person name="Steffen K."/>
            <person name="Cardenas P."/>
        </authorList>
    </citation>
    <scope>NUCLEOTIDE SEQUENCE</scope>
</reference>
<name>A0AA35SJ16_GEOBA</name>
<proteinExistence type="predicted"/>
<dbReference type="AlphaFoldDB" id="A0AA35SJ16"/>
<evidence type="ECO:0000313" key="2">
    <source>
        <dbReference type="Proteomes" id="UP001174909"/>
    </source>
</evidence>
<keyword evidence="2" id="KW-1185">Reference proteome</keyword>
<dbReference type="Proteomes" id="UP001174909">
    <property type="component" value="Unassembled WGS sequence"/>
</dbReference>
<organism evidence="1 2">
    <name type="scientific">Geodia barretti</name>
    <name type="common">Barrett's horny sponge</name>
    <dbReference type="NCBI Taxonomy" id="519541"/>
    <lineage>
        <taxon>Eukaryota</taxon>
        <taxon>Metazoa</taxon>
        <taxon>Porifera</taxon>
        <taxon>Demospongiae</taxon>
        <taxon>Heteroscleromorpha</taxon>
        <taxon>Tetractinellida</taxon>
        <taxon>Astrophorina</taxon>
        <taxon>Geodiidae</taxon>
        <taxon>Geodia</taxon>
    </lineage>
</organism>
<protein>
    <submittedName>
        <fullName evidence="1">Uncharacterized protein</fullName>
    </submittedName>
</protein>
<evidence type="ECO:0000313" key="1">
    <source>
        <dbReference type="EMBL" id="CAI8030349.1"/>
    </source>
</evidence>
<gene>
    <name evidence="1" type="ORF">GBAR_LOCUS17211</name>
</gene>